<dbReference type="InterPro" id="IPR011050">
    <property type="entry name" value="Pectin_lyase_fold/virulence"/>
</dbReference>
<protein>
    <submittedName>
        <fullName evidence="4">BppU family phage baseplate upper protein</fullName>
    </submittedName>
</protein>
<organism evidence="4 5">
    <name type="scientific">Peribacillus castrilensis</name>
    <dbReference type="NCBI Taxonomy" id="2897690"/>
    <lineage>
        <taxon>Bacteria</taxon>
        <taxon>Bacillati</taxon>
        <taxon>Bacillota</taxon>
        <taxon>Bacilli</taxon>
        <taxon>Bacillales</taxon>
        <taxon>Bacillaceae</taxon>
        <taxon>Peribacillus</taxon>
    </lineage>
</organism>
<dbReference type="Proteomes" id="UP001307168">
    <property type="component" value="Unassembled WGS sequence"/>
</dbReference>
<dbReference type="SMART" id="SM00710">
    <property type="entry name" value="PbH1"/>
    <property type="match status" value="5"/>
</dbReference>
<feature type="domain" description="Right handed beta helix" evidence="3">
    <location>
        <begin position="323"/>
        <end position="483"/>
    </location>
</feature>
<dbReference type="NCBIfam" id="TIGR03804">
    <property type="entry name" value="para_beta_helix"/>
    <property type="match status" value="1"/>
</dbReference>
<dbReference type="InterPro" id="IPR006626">
    <property type="entry name" value="PbH1"/>
</dbReference>
<dbReference type="EMBL" id="JARNBH010000066">
    <property type="protein sequence ID" value="MEC0277101.1"/>
    <property type="molecule type" value="Genomic_DNA"/>
</dbReference>
<dbReference type="Gene3D" id="2.60.40.3350">
    <property type="match status" value="1"/>
</dbReference>
<dbReference type="InterPro" id="IPR024535">
    <property type="entry name" value="RHGA/B-epi-like_pectate_lyase"/>
</dbReference>
<evidence type="ECO:0000259" key="1">
    <source>
        <dbReference type="Pfam" id="PF10651"/>
    </source>
</evidence>
<evidence type="ECO:0000313" key="5">
    <source>
        <dbReference type="Proteomes" id="UP001307168"/>
    </source>
</evidence>
<dbReference type="InterPro" id="IPR039448">
    <property type="entry name" value="Beta_helix"/>
</dbReference>
<dbReference type="Pfam" id="PF13229">
    <property type="entry name" value="Beta_helix"/>
    <property type="match status" value="1"/>
</dbReference>
<sequence>MYKPYPITVDTMKKVQNNMFAINTNDLNTPKIIITIQQDGEPVILAEGMKVRLEIKKPDNKLVFQDCTIVDPSSGLCTVVLNSEAFEVEGHHVAELMVYYTLDRIAVTSRFSYTAVKGLFNKETLESSNSFSALNQIVFDAQTAEQNASEHEQNALLSAQQAKISEQNNNQTVIETIEARTNGQGKTFASLKERMNDFDSKVSGAGDVYFPMYTPQMRGAKGDGIQDDTPFIQSILDIAKTKGAVYCHIPKGVYRITGRLYLSKNTKIVMDKETRLLRDWAGGFFLNGRSTDNFTEYNGNGNITIEGGILDGNILNRNNSFNAIGLGHGYNIVLRDVEILDVRGAHAVDLNSSRDVLIEGCKFKGYDINYTVDGDGASYMREAIQVSSHTEAGFNAFGEFDGTPCVNVTIRNNYFGASANRPAYPCGVGNHGHTPGSFIKHVRIYDNTFDGCTYAGIRPYKYENTTIKNNTFINCEYGVRFSNPDGKGTYDNG</sequence>
<reference evidence="4 5" key="1">
    <citation type="submission" date="2023-03" db="EMBL/GenBank/DDBJ databases">
        <title>Bacillus Genome Sequencing.</title>
        <authorList>
            <person name="Dunlap C."/>
        </authorList>
    </citation>
    <scope>NUCLEOTIDE SEQUENCE [LARGE SCALE GENOMIC DNA]</scope>
    <source>
        <strain evidence="4 5">B-41290</strain>
    </source>
</reference>
<proteinExistence type="predicted"/>
<gene>
    <name evidence="4" type="ORF">P4706_29435</name>
</gene>
<comment type="caution">
    <text evidence="4">The sequence shown here is derived from an EMBL/GenBank/DDBJ whole genome shotgun (WGS) entry which is preliminary data.</text>
</comment>
<feature type="domain" description="BppU N-terminal" evidence="1">
    <location>
        <begin position="3"/>
        <end position="138"/>
    </location>
</feature>
<dbReference type="SUPFAM" id="SSF51126">
    <property type="entry name" value="Pectin lyase-like"/>
    <property type="match status" value="1"/>
</dbReference>
<name>A0AAW9NIB9_9BACI</name>
<feature type="domain" description="Rhamnogalacturonase A/B/Epimerase-like pectate lyase" evidence="2">
    <location>
        <begin position="218"/>
        <end position="300"/>
    </location>
</feature>
<accession>A0AAW9NIB9</accession>
<dbReference type="InterPro" id="IPR018913">
    <property type="entry name" value="BppU_N"/>
</dbReference>
<evidence type="ECO:0000259" key="2">
    <source>
        <dbReference type="Pfam" id="PF12708"/>
    </source>
</evidence>
<dbReference type="InterPro" id="IPR022441">
    <property type="entry name" value="Para_beta_helix_rpt-2"/>
</dbReference>
<evidence type="ECO:0000313" key="4">
    <source>
        <dbReference type="EMBL" id="MEC0277101.1"/>
    </source>
</evidence>
<feature type="non-terminal residue" evidence="4">
    <location>
        <position position="493"/>
    </location>
</feature>
<dbReference type="AlphaFoldDB" id="A0AAW9NIB9"/>
<dbReference type="Pfam" id="PF12708">
    <property type="entry name" value="Pect-lyase_RHGA_epim"/>
    <property type="match status" value="1"/>
</dbReference>
<dbReference type="Pfam" id="PF10651">
    <property type="entry name" value="BppU_N"/>
    <property type="match status" value="1"/>
</dbReference>
<dbReference type="InterPro" id="IPR012334">
    <property type="entry name" value="Pectin_lyas_fold"/>
</dbReference>
<dbReference type="Gene3D" id="2.160.20.10">
    <property type="entry name" value="Single-stranded right-handed beta-helix, Pectin lyase-like"/>
    <property type="match status" value="1"/>
</dbReference>
<keyword evidence="5" id="KW-1185">Reference proteome</keyword>
<dbReference type="RefSeq" id="WP_367408566.1">
    <property type="nucleotide sequence ID" value="NZ_JARNBH010000066.1"/>
</dbReference>
<evidence type="ECO:0000259" key="3">
    <source>
        <dbReference type="Pfam" id="PF13229"/>
    </source>
</evidence>